<evidence type="ECO:0000256" key="11">
    <source>
        <dbReference type="RuleBase" id="RU361234"/>
    </source>
</evidence>
<dbReference type="NCBIfam" id="TIGR00234">
    <property type="entry name" value="tyrS"/>
    <property type="match status" value="1"/>
</dbReference>
<dbReference type="GO" id="GO:0004831">
    <property type="term" value="F:tyrosine-tRNA ligase activity"/>
    <property type="evidence" value="ECO:0007669"/>
    <property type="project" value="UniProtKB-EC"/>
</dbReference>
<evidence type="ECO:0000313" key="13">
    <source>
        <dbReference type="EMBL" id="KXN67982.1"/>
    </source>
</evidence>
<dbReference type="InterPro" id="IPR014729">
    <property type="entry name" value="Rossmann-like_a/b/a_fold"/>
</dbReference>
<evidence type="ECO:0000256" key="5">
    <source>
        <dbReference type="ARBA" id="ARBA00022884"/>
    </source>
</evidence>
<dbReference type="PANTHER" id="PTHR11766">
    <property type="entry name" value="TYROSYL-TRNA SYNTHETASE"/>
    <property type="match status" value="1"/>
</dbReference>
<dbReference type="OMA" id="YMMAKDS"/>
<dbReference type="SUPFAM" id="SSF55174">
    <property type="entry name" value="Alpha-L RNA-binding motif"/>
    <property type="match status" value="1"/>
</dbReference>
<keyword evidence="3 11" id="KW-0547">Nucleotide-binding</keyword>
<evidence type="ECO:0000256" key="9">
    <source>
        <dbReference type="ARBA" id="ARBA00048248"/>
    </source>
</evidence>
<dbReference type="GO" id="GO:0005829">
    <property type="term" value="C:cytosol"/>
    <property type="evidence" value="ECO:0007669"/>
    <property type="project" value="TreeGrafter"/>
</dbReference>
<dbReference type="PROSITE" id="PS50889">
    <property type="entry name" value="S4"/>
    <property type="match status" value="1"/>
</dbReference>
<evidence type="ECO:0000256" key="8">
    <source>
        <dbReference type="ARBA" id="ARBA00033323"/>
    </source>
</evidence>
<protein>
    <recommendedName>
        <fullName evidence="1 11">Tyrosine--tRNA ligase</fullName>
        <ecNumber evidence="1 11">6.1.1.1</ecNumber>
    </recommendedName>
    <alternativeName>
        <fullName evidence="8 11">Tyrosyl-tRNA synthetase</fullName>
    </alternativeName>
</protein>
<keyword evidence="14" id="KW-1185">Reference proteome</keyword>
<dbReference type="AlphaFoldDB" id="A0A137NZ16"/>
<keyword evidence="6 11" id="KW-0648">Protein biosynthesis</keyword>
<dbReference type="GO" id="GO:0003723">
    <property type="term" value="F:RNA binding"/>
    <property type="evidence" value="ECO:0007669"/>
    <property type="project" value="UniProtKB-KW"/>
</dbReference>
<evidence type="ECO:0000256" key="3">
    <source>
        <dbReference type="ARBA" id="ARBA00022741"/>
    </source>
</evidence>
<evidence type="ECO:0000256" key="10">
    <source>
        <dbReference type="PROSITE-ProRule" id="PRU00182"/>
    </source>
</evidence>
<dbReference type="GO" id="GO:0005739">
    <property type="term" value="C:mitochondrion"/>
    <property type="evidence" value="ECO:0007669"/>
    <property type="project" value="EnsemblFungi"/>
</dbReference>
<evidence type="ECO:0000256" key="1">
    <source>
        <dbReference type="ARBA" id="ARBA00013160"/>
    </source>
</evidence>
<comment type="catalytic activity">
    <reaction evidence="9 11">
        <text>tRNA(Tyr) + L-tyrosine + ATP = L-tyrosyl-tRNA(Tyr) + AMP + diphosphate + H(+)</text>
        <dbReference type="Rhea" id="RHEA:10220"/>
        <dbReference type="Rhea" id="RHEA-COMP:9706"/>
        <dbReference type="Rhea" id="RHEA-COMP:9707"/>
        <dbReference type="ChEBI" id="CHEBI:15378"/>
        <dbReference type="ChEBI" id="CHEBI:30616"/>
        <dbReference type="ChEBI" id="CHEBI:33019"/>
        <dbReference type="ChEBI" id="CHEBI:58315"/>
        <dbReference type="ChEBI" id="CHEBI:78442"/>
        <dbReference type="ChEBI" id="CHEBI:78536"/>
        <dbReference type="ChEBI" id="CHEBI:456215"/>
        <dbReference type="EC" id="6.1.1.1"/>
    </reaction>
</comment>
<evidence type="ECO:0000259" key="12">
    <source>
        <dbReference type="Pfam" id="PF22421"/>
    </source>
</evidence>
<keyword evidence="2 11" id="KW-0436">Ligase</keyword>
<proteinExistence type="inferred from homology"/>
<feature type="domain" description="Tyrosine--tRNA ligase SYY-like C-terminal" evidence="12">
    <location>
        <begin position="369"/>
        <end position="434"/>
    </location>
</feature>
<dbReference type="HAMAP" id="MF_02006">
    <property type="entry name" value="Tyr_tRNA_synth_type1"/>
    <property type="match status" value="1"/>
</dbReference>
<dbReference type="InterPro" id="IPR054608">
    <property type="entry name" value="SYY-like_C"/>
</dbReference>
<dbReference type="PRINTS" id="PR01040">
    <property type="entry name" value="TRNASYNTHTYR"/>
</dbReference>
<name>A0A137NZ16_CONC2</name>
<dbReference type="Gene3D" id="3.10.290.10">
    <property type="entry name" value="RNA-binding S4 domain"/>
    <property type="match status" value="1"/>
</dbReference>
<gene>
    <name evidence="13" type="ORF">CONCODRAFT_86704</name>
</gene>
<dbReference type="CDD" id="cd00805">
    <property type="entry name" value="TyrRS_core"/>
    <property type="match status" value="1"/>
</dbReference>
<dbReference type="InterPro" id="IPR036986">
    <property type="entry name" value="S4_RNA-bd_sf"/>
</dbReference>
<dbReference type="STRING" id="796925.A0A137NZ16"/>
<dbReference type="SUPFAM" id="SSF52374">
    <property type="entry name" value="Nucleotidylyl transferase"/>
    <property type="match status" value="1"/>
</dbReference>
<dbReference type="Gene3D" id="3.40.50.620">
    <property type="entry name" value="HUPs"/>
    <property type="match status" value="1"/>
</dbReference>
<dbReference type="Gene3D" id="1.10.240.10">
    <property type="entry name" value="Tyrosyl-Transfer RNA Synthetase"/>
    <property type="match status" value="2"/>
</dbReference>
<comment type="similarity">
    <text evidence="11">Belongs to the class-I aminoacyl-tRNA synthetase family.</text>
</comment>
<dbReference type="InterPro" id="IPR002305">
    <property type="entry name" value="aa-tRNA-synth_Ic"/>
</dbReference>
<accession>A0A137NZ16</accession>
<organism evidence="13 14">
    <name type="scientific">Conidiobolus coronatus (strain ATCC 28846 / CBS 209.66 / NRRL 28638)</name>
    <name type="common">Delacroixia coronata</name>
    <dbReference type="NCBI Taxonomy" id="796925"/>
    <lineage>
        <taxon>Eukaryota</taxon>
        <taxon>Fungi</taxon>
        <taxon>Fungi incertae sedis</taxon>
        <taxon>Zoopagomycota</taxon>
        <taxon>Entomophthoromycotina</taxon>
        <taxon>Entomophthoromycetes</taxon>
        <taxon>Entomophthorales</taxon>
        <taxon>Ancylistaceae</taxon>
        <taxon>Conidiobolus</taxon>
    </lineage>
</organism>
<dbReference type="InterPro" id="IPR024107">
    <property type="entry name" value="Tyr-tRNA-ligase_bac_1"/>
</dbReference>
<keyword evidence="7 11" id="KW-0030">Aminoacyl-tRNA synthetase</keyword>
<evidence type="ECO:0000313" key="14">
    <source>
        <dbReference type="Proteomes" id="UP000070444"/>
    </source>
</evidence>
<dbReference type="EMBL" id="KQ964602">
    <property type="protein sequence ID" value="KXN67982.1"/>
    <property type="molecule type" value="Genomic_DNA"/>
</dbReference>
<sequence>MLKLINKPVNLIKLKNTKLFSTNFVKLNLFSELKGRDLISSTSSPDLESCLSKDKFGVYLGVDPTATSLHVGNLVALTTLLRFQQYGHPIVSLIGGATGYIGDPSGRSTERTLLTKEQLDTNFKGIETQLTNFFDRAIKHIPNSSNEPQLKTVTLLNNYDWYKNMNVVEFLTKVGKWARVSTMLSRSSVKSRMEQQDGISFTEFSYQLIQAYDFAYLLKHHGCAIQIGGNDQWGNIVSGIELIHKKDQKSAYGITLPLLTTSSGEKFGKSAGNAIWLNSQLTSTYDFYQFFLKAADDEENPHLRVAQKTLAKSVTELVHGKEGLEEAELATSILFNPKSWPTIQKSQLISALHPHQNLMINLSKSDVVGKSIVDIALESKLISSKGFGKKLIQSKGLYINGNTVQSIQQTIEESDLIQDYCILLRSGKSNYSIVVIN</sequence>
<evidence type="ECO:0000256" key="2">
    <source>
        <dbReference type="ARBA" id="ARBA00022598"/>
    </source>
</evidence>
<dbReference type="GO" id="GO:0070184">
    <property type="term" value="P:mitochondrial tyrosyl-tRNA aminoacylation"/>
    <property type="evidence" value="ECO:0007669"/>
    <property type="project" value="EnsemblFungi"/>
</dbReference>
<keyword evidence="4 11" id="KW-0067">ATP-binding</keyword>
<dbReference type="InterPro" id="IPR024088">
    <property type="entry name" value="Tyr-tRNA-ligase_bac-type"/>
</dbReference>
<dbReference type="Pfam" id="PF00579">
    <property type="entry name" value="tRNA-synt_1b"/>
    <property type="match status" value="1"/>
</dbReference>
<dbReference type="OrthoDB" id="337870at2759"/>
<dbReference type="GO" id="GO:0005524">
    <property type="term" value="F:ATP binding"/>
    <property type="evidence" value="ECO:0007669"/>
    <property type="project" value="UniProtKB-KW"/>
</dbReference>
<evidence type="ECO:0000256" key="4">
    <source>
        <dbReference type="ARBA" id="ARBA00022840"/>
    </source>
</evidence>
<dbReference type="EC" id="6.1.1.1" evidence="1 11"/>
<evidence type="ECO:0000256" key="6">
    <source>
        <dbReference type="ARBA" id="ARBA00022917"/>
    </source>
</evidence>
<reference evidence="13 14" key="1">
    <citation type="journal article" date="2015" name="Genome Biol. Evol.">
        <title>Phylogenomic analyses indicate that early fungi evolved digesting cell walls of algal ancestors of land plants.</title>
        <authorList>
            <person name="Chang Y."/>
            <person name="Wang S."/>
            <person name="Sekimoto S."/>
            <person name="Aerts A.L."/>
            <person name="Choi C."/>
            <person name="Clum A."/>
            <person name="LaButti K.M."/>
            <person name="Lindquist E.A."/>
            <person name="Yee Ngan C."/>
            <person name="Ohm R.A."/>
            <person name="Salamov A.A."/>
            <person name="Grigoriev I.V."/>
            <person name="Spatafora J.W."/>
            <person name="Berbee M.L."/>
        </authorList>
    </citation>
    <scope>NUCLEOTIDE SEQUENCE [LARGE SCALE GENOMIC DNA]</scope>
    <source>
        <strain evidence="13 14">NRRL 28638</strain>
    </source>
</reference>
<dbReference type="PANTHER" id="PTHR11766:SF0">
    <property type="entry name" value="TYROSINE--TRNA LIGASE, MITOCHONDRIAL"/>
    <property type="match status" value="1"/>
</dbReference>
<dbReference type="Proteomes" id="UP000070444">
    <property type="component" value="Unassembled WGS sequence"/>
</dbReference>
<dbReference type="Pfam" id="PF22421">
    <property type="entry name" value="SYY_C-terminal"/>
    <property type="match status" value="1"/>
</dbReference>
<keyword evidence="5 10" id="KW-0694">RNA-binding</keyword>
<dbReference type="InterPro" id="IPR002307">
    <property type="entry name" value="Tyr-tRNA-ligase"/>
</dbReference>
<evidence type="ECO:0000256" key="7">
    <source>
        <dbReference type="ARBA" id="ARBA00023146"/>
    </source>
</evidence>